<accession>A0A1U7LH90</accession>
<dbReference type="Proteomes" id="UP000186594">
    <property type="component" value="Unassembled WGS sequence"/>
</dbReference>
<reference evidence="1 2" key="1">
    <citation type="submission" date="2016-04" db="EMBL/GenBank/DDBJ databases">
        <title>Evolutionary innovation and constraint leading to complex multicellularity in the Ascomycota.</title>
        <authorList>
            <person name="Cisse O."/>
            <person name="Nguyen A."/>
            <person name="Hewitt D.A."/>
            <person name="Jedd G."/>
            <person name="Stajich J.E."/>
        </authorList>
    </citation>
    <scope>NUCLEOTIDE SEQUENCE [LARGE SCALE GENOMIC DNA]</scope>
    <source>
        <strain evidence="1 2">DAH-3</strain>
    </source>
</reference>
<gene>
    <name evidence="1" type="ORF">NEOLI_004217</name>
</gene>
<feature type="non-terminal residue" evidence="1">
    <location>
        <position position="1"/>
    </location>
</feature>
<keyword evidence="2" id="KW-1185">Reference proteome</keyword>
<evidence type="ECO:0000313" key="2">
    <source>
        <dbReference type="Proteomes" id="UP000186594"/>
    </source>
</evidence>
<dbReference type="AlphaFoldDB" id="A0A1U7LH90"/>
<dbReference type="EMBL" id="LXFE01004069">
    <property type="protein sequence ID" value="OLL21963.1"/>
    <property type="molecule type" value="Genomic_DNA"/>
</dbReference>
<comment type="caution">
    <text evidence="1">The sequence shown here is derived from an EMBL/GenBank/DDBJ whole genome shotgun (WGS) entry which is preliminary data.</text>
</comment>
<protein>
    <submittedName>
        <fullName evidence="1">Uncharacterized protein</fullName>
    </submittedName>
</protein>
<proteinExistence type="predicted"/>
<evidence type="ECO:0000313" key="1">
    <source>
        <dbReference type="EMBL" id="OLL21963.1"/>
    </source>
</evidence>
<name>A0A1U7LH90_NEOID</name>
<sequence length="528" mass="59737">KVRTFANRQKSNVIDIGQDFRRGNLDRSSQSSHSWDASKAEIYEKAFTVSTRSYSRHVFRPAFPDPGDICIQTLVCGKPIAAYFTKDVPSIAFFRNTISLQPTTQSASESLLITHITRNADLYAIRSRSKIINFSHQKLKNLMSVSLRLSHLALGLYTIASPRTFVMHHSILQLTGRFDVRWLSKLVDQTFDAESLQSRIDRLLVTALPQDLRVTKYEGYVLSVSVCPPERGQILSPVLQLEIPEKKTKCSVPLQSFTTVTKRISFDGKNDILPPIITSHHILHEEIYKRASPEIVSPGLSENIAQLEDSTLVNDWEYTTLQSTCAQADNIKILQKPDRCLSLIEPCTSPSSKEILLREIGSCEIKLKKARRRPFIFQLDETLTRKTPNEILPNPNVESDVEHKTSALVAELKAKFESERRWASQRKSLCANLKKERENSLQTESATSSLKVARVRFSDKTSERVPCRGLYLMKPSDGLHLLTTSCKHRMTGRKSVKSLISQFELVGGNIPIVEGEPKIFYFDTILFG</sequence>
<organism evidence="1 2">
    <name type="scientific">Neolecta irregularis (strain DAH-3)</name>
    <dbReference type="NCBI Taxonomy" id="1198029"/>
    <lineage>
        <taxon>Eukaryota</taxon>
        <taxon>Fungi</taxon>
        <taxon>Dikarya</taxon>
        <taxon>Ascomycota</taxon>
        <taxon>Taphrinomycotina</taxon>
        <taxon>Neolectales</taxon>
        <taxon>Neolectaceae</taxon>
        <taxon>Neolecta</taxon>
    </lineage>
</organism>